<feature type="compositionally biased region" description="Acidic residues" evidence="1">
    <location>
        <begin position="82"/>
        <end position="91"/>
    </location>
</feature>
<evidence type="ECO:0000313" key="3">
    <source>
        <dbReference type="Proteomes" id="UP001341281"/>
    </source>
</evidence>
<feature type="region of interest" description="Disordered" evidence="1">
    <location>
        <begin position="56"/>
        <end position="114"/>
    </location>
</feature>
<accession>A0AAQ3TSJ8</accession>
<dbReference type="Proteomes" id="UP001341281">
    <property type="component" value="Chromosome 06"/>
</dbReference>
<organism evidence="2 3">
    <name type="scientific">Paspalum notatum var. saurae</name>
    <dbReference type="NCBI Taxonomy" id="547442"/>
    <lineage>
        <taxon>Eukaryota</taxon>
        <taxon>Viridiplantae</taxon>
        <taxon>Streptophyta</taxon>
        <taxon>Embryophyta</taxon>
        <taxon>Tracheophyta</taxon>
        <taxon>Spermatophyta</taxon>
        <taxon>Magnoliopsida</taxon>
        <taxon>Liliopsida</taxon>
        <taxon>Poales</taxon>
        <taxon>Poaceae</taxon>
        <taxon>PACMAD clade</taxon>
        <taxon>Panicoideae</taxon>
        <taxon>Andropogonodae</taxon>
        <taxon>Paspaleae</taxon>
        <taxon>Paspalinae</taxon>
        <taxon>Paspalum</taxon>
    </lineage>
</organism>
<feature type="compositionally biased region" description="Basic and acidic residues" evidence="1">
    <location>
        <begin position="61"/>
        <end position="75"/>
    </location>
</feature>
<name>A0AAQ3TSJ8_PASNO</name>
<keyword evidence="3" id="KW-1185">Reference proteome</keyword>
<evidence type="ECO:0000313" key="2">
    <source>
        <dbReference type="EMBL" id="WVZ78930.1"/>
    </source>
</evidence>
<dbReference type="AlphaFoldDB" id="A0AAQ3TSJ8"/>
<feature type="compositionally biased region" description="Basic and acidic residues" evidence="1">
    <location>
        <begin position="99"/>
        <end position="114"/>
    </location>
</feature>
<protein>
    <submittedName>
        <fullName evidence="2">Uncharacterized protein</fullName>
    </submittedName>
</protein>
<sequence>MLRLPFVKHQVAELCDRHASNGPARSAAGPDKTAAGVTEDQVAIPSELEGGILPHRAKSIGRPDHLWDASGRHGDAAAAVGVDDEDGEEESIAAAGRRRAAEPRSERRAVESFR</sequence>
<proteinExistence type="predicted"/>
<evidence type="ECO:0000256" key="1">
    <source>
        <dbReference type="SAM" id="MobiDB-lite"/>
    </source>
</evidence>
<reference evidence="2 3" key="1">
    <citation type="submission" date="2024-02" db="EMBL/GenBank/DDBJ databases">
        <title>High-quality chromosome-scale genome assembly of Pensacola bahiagrass (Paspalum notatum Flugge var. saurae).</title>
        <authorList>
            <person name="Vega J.M."/>
            <person name="Podio M."/>
            <person name="Orjuela J."/>
            <person name="Siena L.A."/>
            <person name="Pessino S.C."/>
            <person name="Combes M.C."/>
            <person name="Mariac C."/>
            <person name="Albertini E."/>
            <person name="Pupilli F."/>
            <person name="Ortiz J.P.A."/>
            <person name="Leblanc O."/>
        </authorList>
    </citation>
    <scope>NUCLEOTIDE SEQUENCE [LARGE SCALE GENOMIC DNA]</scope>
    <source>
        <strain evidence="2">R1</strain>
        <tissue evidence="2">Leaf</tissue>
    </source>
</reference>
<dbReference type="EMBL" id="CP144750">
    <property type="protein sequence ID" value="WVZ78930.1"/>
    <property type="molecule type" value="Genomic_DNA"/>
</dbReference>
<gene>
    <name evidence="2" type="ORF">U9M48_026569</name>
</gene>